<evidence type="ECO:0000313" key="2">
    <source>
        <dbReference type="Proteomes" id="UP000461443"/>
    </source>
</evidence>
<proteinExistence type="predicted"/>
<dbReference type="NCBIfam" id="TIGR04267">
    <property type="entry name" value="mod_HExxH"/>
    <property type="match status" value="1"/>
</dbReference>
<organism evidence="1 2">
    <name type="scientific">Acerihabitans arboris</name>
    <dbReference type="NCBI Taxonomy" id="2691583"/>
    <lineage>
        <taxon>Bacteria</taxon>
        <taxon>Pseudomonadati</taxon>
        <taxon>Pseudomonadota</taxon>
        <taxon>Gammaproteobacteria</taxon>
        <taxon>Enterobacterales</taxon>
        <taxon>Pectobacteriaceae</taxon>
        <taxon>Acerihabitans</taxon>
    </lineage>
</organism>
<sequence>MIHLIGVDEVLKNMAVLGAPLSRKSPAGFDEIEFGFHDFLRDYQPDVPRSNILGSQIIDDREMEDKLTELYRTDALLNDREQSSLIGDPLEDGLREKRNNFLLTAIEEMKDKMPKNFYVFQMTIDSLFQRNSIGSGGGSTSNAVGVIWINSRNHWHKQDLTELLIHELTHNLVFIDELRYLHFRDYKLLQKKENYAKSAILNMNRPIDKVFHSIIVAVEVLIARRNYLSEPEKTHVHPPSGKMITQTLEAPDSLTSLENYKNLLTDRGQSLILKCREHIDIMIMQERKSA</sequence>
<dbReference type="AlphaFoldDB" id="A0A845SK58"/>
<evidence type="ECO:0000313" key="1">
    <source>
        <dbReference type="EMBL" id="NDL63011.1"/>
    </source>
</evidence>
<reference evidence="1 2" key="2">
    <citation type="submission" date="2020-02" db="EMBL/GenBank/DDBJ databases">
        <title>The new genus of Enterobacteriales.</title>
        <authorList>
            <person name="Kim I.S."/>
        </authorList>
    </citation>
    <scope>NUCLEOTIDE SEQUENCE [LARGE SCALE GENOMIC DNA]</scope>
    <source>
        <strain evidence="1 2">SAP-6</strain>
    </source>
</reference>
<protein>
    <submittedName>
        <fullName evidence="1">Uncharacterized protein</fullName>
    </submittedName>
</protein>
<comment type="caution">
    <text evidence="1">The sequence shown here is derived from an EMBL/GenBank/DDBJ whole genome shotgun (WGS) entry which is preliminary data.</text>
</comment>
<dbReference type="EMBL" id="WUBS01000006">
    <property type="protein sequence ID" value="NDL63011.1"/>
    <property type="molecule type" value="Genomic_DNA"/>
</dbReference>
<dbReference type="Proteomes" id="UP000461443">
    <property type="component" value="Unassembled WGS sequence"/>
</dbReference>
<gene>
    <name evidence="1" type="ORF">GRH90_09645</name>
</gene>
<dbReference type="RefSeq" id="WP_162365735.1">
    <property type="nucleotide sequence ID" value="NZ_WUBS01000006.1"/>
</dbReference>
<accession>A0A845SK58</accession>
<reference evidence="1 2" key="1">
    <citation type="submission" date="2019-12" db="EMBL/GenBank/DDBJ databases">
        <authorList>
            <person name="Lee S.D."/>
        </authorList>
    </citation>
    <scope>NUCLEOTIDE SEQUENCE [LARGE SCALE GENOMIC DNA]</scope>
    <source>
        <strain evidence="1 2">SAP-6</strain>
    </source>
</reference>
<name>A0A845SK58_9GAMM</name>
<dbReference type="InterPro" id="IPR026337">
    <property type="entry name" value="AKG_HExxH"/>
</dbReference>
<keyword evidence="2" id="KW-1185">Reference proteome</keyword>